<dbReference type="Pfam" id="PF03184">
    <property type="entry name" value="DDE_1"/>
    <property type="match status" value="1"/>
</dbReference>
<sequence length="136" mass="15462">MDQGVIVTFKALHLLQTFERLIKATDNKTGPSLKDFWRKSFNILDAIKITAYAWNKISETTMKGVWKKLCPQLFGTNVEGFEEPAEMVQQNTEAIVTLANSLDLDVSATDINDLLEAHKEELTNEDLLDMEEQEEV</sequence>
<organism evidence="2 3">
    <name type="scientific">Pelobates cultripes</name>
    <name type="common">Western spadefoot toad</name>
    <dbReference type="NCBI Taxonomy" id="61616"/>
    <lineage>
        <taxon>Eukaryota</taxon>
        <taxon>Metazoa</taxon>
        <taxon>Chordata</taxon>
        <taxon>Craniata</taxon>
        <taxon>Vertebrata</taxon>
        <taxon>Euteleostomi</taxon>
        <taxon>Amphibia</taxon>
        <taxon>Batrachia</taxon>
        <taxon>Anura</taxon>
        <taxon>Pelobatoidea</taxon>
        <taxon>Pelobatidae</taxon>
        <taxon>Pelobates</taxon>
    </lineage>
</organism>
<proteinExistence type="predicted"/>
<feature type="domain" description="DDE-1" evidence="1">
    <location>
        <begin position="1"/>
        <end position="66"/>
    </location>
</feature>
<dbReference type="EMBL" id="OW240915">
    <property type="protein sequence ID" value="CAH2284556.1"/>
    <property type="molecule type" value="Genomic_DNA"/>
</dbReference>
<protein>
    <submittedName>
        <fullName evidence="2">Tigger transposable element-derived 1-like</fullName>
    </submittedName>
</protein>
<name>A0AAD1W2W1_PELCU</name>
<gene>
    <name evidence="2" type="ORF">PECUL_23A005941</name>
</gene>
<dbReference type="Proteomes" id="UP001295444">
    <property type="component" value="Chromosome 04"/>
</dbReference>
<accession>A0AAD1W2W1</accession>
<dbReference type="GO" id="GO:0003676">
    <property type="term" value="F:nucleic acid binding"/>
    <property type="evidence" value="ECO:0007669"/>
    <property type="project" value="InterPro"/>
</dbReference>
<evidence type="ECO:0000313" key="3">
    <source>
        <dbReference type="Proteomes" id="UP001295444"/>
    </source>
</evidence>
<reference evidence="2" key="1">
    <citation type="submission" date="2022-03" db="EMBL/GenBank/DDBJ databases">
        <authorList>
            <person name="Alioto T."/>
            <person name="Alioto T."/>
            <person name="Gomez Garrido J."/>
        </authorList>
    </citation>
    <scope>NUCLEOTIDE SEQUENCE</scope>
</reference>
<dbReference type="InterPro" id="IPR004875">
    <property type="entry name" value="DDE_SF_endonuclease_dom"/>
</dbReference>
<keyword evidence="3" id="KW-1185">Reference proteome</keyword>
<evidence type="ECO:0000313" key="2">
    <source>
        <dbReference type="EMBL" id="CAH2284556.1"/>
    </source>
</evidence>
<evidence type="ECO:0000259" key="1">
    <source>
        <dbReference type="Pfam" id="PF03184"/>
    </source>
</evidence>
<dbReference type="AlphaFoldDB" id="A0AAD1W2W1"/>